<dbReference type="PANTHER" id="PTHR43793">
    <property type="entry name" value="FAD SYNTHASE"/>
    <property type="match status" value="1"/>
</dbReference>
<dbReference type="SUPFAM" id="SSF52374">
    <property type="entry name" value="Nucleotidylyl transferase"/>
    <property type="match status" value="1"/>
</dbReference>
<keyword evidence="1" id="KW-0808">Transferase</keyword>
<evidence type="ECO:0000313" key="4">
    <source>
        <dbReference type="EMBL" id="MEW9805401.1"/>
    </source>
</evidence>
<dbReference type="Gene3D" id="3.40.50.620">
    <property type="entry name" value="HUPs"/>
    <property type="match status" value="1"/>
</dbReference>
<dbReference type="InterPro" id="IPR014729">
    <property type="entry name" value="Rossmann-like_a/b/a_fold"/>
</dbReference>
<dbReference type="RefSeq" id="WP_367722447.1">
    <property type="nucleotide sequence ID" value="NZ_JBFOCH010000051.1"/>
</dbReference>
<organism evidence="4 5">
    <name type="scientific">Mesorhizobium marinum</name>
    <dbReference type="NCBI Taxonomy" id="3228790"/>
    <lineage>
        <taxon>Bacteria</taxon>
        <taxon>Pseudomonadati</taxon>
        <taxon>Pseudomonadota</taxon>
        <taxon>Alphaproteobacteria</taxon>
        <taxon>Hyphomicrobiales</taxon>
        <taxon>Phyllobacteriaceae</taxon>
        <taxon>Mesorhizobium</taxon>
    </lineage>
</organism>
<gene>
    <name evidence="4" type="ORF">ABUE31_05310</name>
</gene>
<dbReference type="Proteomes" id="UP001556196">
    <property type="component" value="Unassembled WGS sequence"/>
</dbReference>
<feature type="domain" description="Cytidyltransferase-like" evidence="3">
    <location>
        <begin position="6"/>
        <end position="134"/>
    </location>
</feature>
<reference evidence="4 5" key="1">
    <citation type="submission" date="2024-06" db="EMBL/GenBank/DDBJ databases">
        <authorList>
            <person name="Tuo L."/>
        </authorList>
    </citation>
    <scope>NUCLEOTIDE SEQUENCE [LARGE SCALE GENOMIC DNA]</scope>
    <source>
        <strain evidence="4 5">ZMM04-5</strain>
    </source>
</reference>
<keyword evidence="2 4" id="KW-0548">Nucleotidyltransferase</keyword>
<dbReference type="GO" id="GO:0016779">
    <property type="term" value="F:nucleotidyltransferase activity"/>
    <property type="evidence" value="ECO:0007669"/>
    <property type="project" value="UniProtKB-KW"/>
</dbReference>
<dbReference type="InterPro" id="IPR004821">
    <property type="entry name" value="Cyt_trans-like"/>
</dbReference>
<keyword evidence="5" id="KW-1185">Reference proteome</keyword>
<evidence type="ECO:0000256" key="2">
    <source>
        <dbReference type="ARBA" id="ARBA00022695"/>
    </source>
</evidence>
<dbReference type="NCBIfam" id="TIGR00125">
    <property type="entry name" value="cyt_tran_rel"/>
    <property type="match status" value="1"/>
</dbReference>
<protein>
    <submittedName>
        <fullName evidence="4">Adenylyltransferase/cytidyltransferase family protein</fullName>
    </submittedName>
</protein>
<comment type="caution">
    <text evidence="4">The sequence shown here is derived from an EMBL/GenBank/DDBJ whole genome shotgun (WGS) entry which is preliminary data.</text>
</comment>
<proteinExistence type="predicted"/>
<dbReference type="EMBL" id="JBFOCI010000001">
    <property type="protein sequence ID" value="MEW9805401.1"/>
    <property type="molecule type" value="Genomic_DNA"/>
</dbReference>
<name>A0ABV3QWE7_9HYPH</name>
<sequence length="140" mass="15983">MTRIMTFGAFDLLHYGHMRLLQRLSERGTYLIVALATDELIGMGKGLPFYPYAIRREMLLHTRYPNEVVPHGGQPDGVGRVRLVAGKIELVQHFEIDEVVMGDDWLGEYDFLKPYCRVSYEPRTLDISTTLIRRKAAIGG</sequence>
<evidence type="ECO:0000313" key="5">
    <source>
        <dbReference type="Proteomes" id="UP001556196"/>
    </source>
</evidence>
<evidence type="ECO:0000256" key="1">
    <source>
        <dbReference type="ARBA" id="ARBA00022679"/>
    </source>
</evidence>
<accession>A0ABV3QWE7</accession>
<dbReference type="PANTHER" id="PTHR43793:SF1">
    <property type="entry name" value="FAD SYNTHASE"/>
    <property type="match status" value="1"/>
</dbReference>
<evidence type="ECO:0000259" key="3">
    <source>
        <dbReference type="Pfam" id="PF01467"/>
    </source>
</evidence>
<dbReference type="Pfam" id="PF01467">
    <property type="entry name" value="CTP_transf_like"/>
    <property type="match status" value="1"/>
</dbReference>
<dbReference type="InterPro" id="IPR050385">
    <property type="entry name" value="Archaeal_FAD_synthase"/>
</dbReference>